<dbReference type="CDD" id="cd07560">
    <property type="entry name" value="Peptidase_S41_CPP"/>
    <property type="match status" value="1"/>
</dbReference>
<dbReference type="Gene3D" id="3.90.226.10">
    <property type="entry name" value="2-enoyl-CoA Hydratase, Chain A, domain 1"/>
    <property type="match status" value="1"/>
</dbReference>
<dbReference type="SUPFAM" id="SSF50156">
    <property type="entry name" value="PDZ domain-like"/>
    <property type="match status" value="1"/>
</dbReference>
<dbReference type="InterPro" id="IPR001478">
    <property type="entry name" value="PDZ"/>
</dbReference>
<dbReference type="PROSITE" id="PS50106">
    <property type="entry name" value="PDZ"/>
    <property type="match status" value="1"/>
</dbReference>
<evidence type="ECO:0000313" key="8">
    <source>
        <dbReference type="EMBL" id="KAB2816066.1"/>
    </source>
</evidence>
<dbReference type="SUPFAM" id="SSF52096">
    <property type="entry name" value="ClpP/crotonase"/>
    <property type="match status" value="1"/>
</dbReference>
<accession>A0A6L3ZEL0</accession>
<keyword evidence="3 5" id="KW-0378">Hydrolase</keyword>
<keyword evidence="4 5" id="KW-0720">Serine protease</keyword>
<dbReference type="InterPro" id="IPR004447">
    <property type="entry name" value="Peptidase_S41A"/>
</dbReference>
<dbReference type="GO" id="GO:0008236">
    <property type="term" value="F:serine-type peptidase activity"/>
    <property type="evidence" value="ECO:0007669"/>
    <property type="project" value="UniProtKB-KW"/>
</dbReference>
<dbReference type="GO" id="GO:0004175">
    <property type="term" value="F:endopeptidase activity"/>
    <property type="evidence" value="ECO:0007669"/>
    <property type="project" value="TreeGrafter"/>
</dbReference>
<dbReference type="Pfam" id="PF11818">
    <property type="entry name" value="DUF3340"/>
    <property type="match status" value="1"/>
</dbReference>
<dbReference type="CDD" id="cd06782">
    <property type="entry name" value="cpPDZ_CPP-like"/>
    <property type="match status" value="1"/>
</dbReference>
<dbReference type="GO" id="GO:0007165">
    <property type="term" value="P:signal transduction"/>
    <property type="evidence" value="ECO:0007669"/>
    <property type="project" value="TreeGrafter"/>
</dbReference>
<dbReference type="SMART" id="SM00228">
    <property type="entry name" value="PDZ"/>
    <property type="match status" value="1"/>
</dbReference>
<evidence type="ECO:0000256" key="2">
    <source>
        <dbReference type="ARBA" id="ARBA00022670"/>
    </source>
</evidence>
<dbReference type="EMBL" id="WBVQ01000002">
    <property type="protein sequence ID" value="KAB2816066.1"/>
    <property type="molecule type" value="Genomic_DNA"/>
</dbReference>
<evidence type="ECO:0000256" key="3">
    <source>
        <dbReference type="ARBA" id="ARBA00022801"/>
    </source>
</evidence>
<keyword evidence="6" id="KW-1133">Transmembrane helix</keyword>
<dbReference type="PANTHER" id="PTHR32060">
    <property type="entry name" value="TAIL-SPECIFIC PROTEASE"/>
    <property type="match status" value="1"/>
</dbReference>
<keyword evidence="2 5" id="KW-0645">Protease</keyword>
<keyword evidence="9" id="KW-1185">Reference proteome</keyword>
<dbReference type="Gene3D" id="2.30.42.10">
    <property type="match status" value="1"/>
</dbReference>
<evidence type="ECO:0000256" key="5">
    <source>
        <dbReference type="RuleBase" id="RU004404"/>
    </source>
</evidence>
<dbReference type="Proteomes" id="UP000484164">
    <property type="component" value="Unassembled WGS sequence"/>
</dbReference>
<sequence length="698" mass="78896">MNLEQMKKSTIRWGVSIVVGAGALAVLGFQQWGNGYSKDQVVMQILKEALQSSHFQPVDINDDLSDHVFVSFLDQVDVGKRFLTQADVKALGKFRTQLDDQFLAGDAAFFDMAYATMQKRFGEAKVYYTELLAQPFDFDVEESINTDLEKDDWAEDEKELKDRWRKQLKLRVLSRIYDDMEAATDEEPFDFATSEAKARERELEVHEEWFENLEDMERAEWFGAYMNAFTTQFDPHTEYYPPRQQENFEISMTGQLEGIGAQLRVRGDYVTVEKVVTGSASWRQGDLEEGDKITRVAQEGEEPVDVVGMGINKVVSMIRGPKGTVVILTVKKKDGTTMEIAIERDIVELEATFARSAVLGDEHKVGYIRLPKFYVNFYDSENRNCAEDVRLEIEKLKEQNVEGIIFDLRNNGGGSLQAAIDIVGLFIDKGPVVQVKERRRGAQTYSDRNGGTSYDGPLVVMVNEGSASASEIVAAAIQDYHRGVVVGSSHTHGKGTVQNVIEIDNVVGSQFNSVKPLGALKITTQKFYRINGHTTQLQGVEPDIILPFSWQDIDWGEKEYPTALSVDEISGAYYDIWPGYEPEKLKNAVLNSVARVDTSTKFARITAYATWLAAQQEDTEVNLQYDAYVAETKAREESAKQWDKLTRLNDSMSVSALPSQIELFESDSSKAEDYSRWFKGLSRDLYLREAVHVMEDVR</sequence>
<name>A0A6L3ZEL0_9FLAO</name>
<protein>
    <submittedName>
        <fullName evidence="8">Tail-specific protease</fullName>
    </submittedName>
</protein>
<dbReference type="InterPro" id="IPR029045">
    <property type="entry name" value="ClpP/crotonase-like_dom_sf"/>
</dbReference>
<evidence type="ECO:0000256" key="1">
    <source>
        <dbReference type="ARBA" id="ARBA00009179"/>
    </source>
</evidence>
<dbReference type="AlphaFoldDB" id="A0A6L3ZEL0"/>
<feature type="transmembrane region" description="Helical" evidence="6">
    <location>
        <begin position="12"/>
        <end position="33"/>
    </location>
</feature>
<reference evidence="8 9" key="1">
    <citation type="submission" date="2019-10" db="EMBL/GenBank/DDBJ databases">
        <title>Genome sequence of Phaeocystidibacter marisrubri JCM30614 (type strain).</title>
        <authorList>
            <person name="Bowman J.P."/>
        </authorList>
    </citation>
    <scope>NUCLEOTIDE SEQUENCE [LARGE SCALE GENOMIC DNA]</scope>
    <source>
        <strain evidence="8 9">JCM 30614</strain>
    </source>
</reference>
<comment type="caution">
    <text evidence="8">The sequence shown here is derived from an EMBL/GenBank/DDBJ whole genome shotgun (WGS) entry which is preliminary data.</text>
</comment>
<dbReference type="InterPro" id="IPR040573">
    <property type="entry name" value="TSP_N"/>
</dbReference>
<dbReference type="InterPro" id="IPR005151">
    <property type="entry name" value="Tail-specific_protease"/>
</dbReference>
<dbReference type="SMART" id="SM00245">
    <property type="entry name" value="TSPc"/>
    <property type="match status" value="1"/>
</dbReference>
<comment type="similarity">
    <text evidence="1 5">Belongs to the peptidase S41A family.</text>
</comment>
<dbReference type="InterPro" id="IPR036034">
    <property type="entry name" value="PDZ_sf"/>
</dbReference>
<dbReference type="NCBIfam" id="TIGR00225">
    <property type="entry name" value="prc"/>
    <property type="match status" value="1"/>
</dbReference>
<evidence type="ECO:0000256" key="4">
    <source>
        <dbReference type="ARBA" id="ARBA00022825"/>
    </source>
</evidence>
<keyword evidence="6" id="KW-0812">Transmembrane</keyword>
<organism evidence="8 9">
    <name type="scientific">Phaeocystidibacter marisrubri</name>
    <dbReference type="NCBI Taxonomy" id="1577780"/>
    <lineage>
        <taxon>Bacteria</taxon>
        <taxon>Pseudomonadati</taxon>
        <taxon>Bacteroidota</taxon>
        <taxon>Flavobacteriia</taxon>
        <taxon>Flavobacteriales</taxon>
        <taxon>Phaeocystidibacteraceae</taxon>
        <taxon>Phaeocystidibacter</taxon>
    </lineage>
</organism>
<dbReference type="Pfam" id="PF17804">
    <property type="entry name" value="TSP_NTD"/>
    <property type="match status" value="1"/>
</dbReference>
<dbReference type="InterPro" id="IPR020992">
    <property type="entry name" value="Tail_Prtase_C"/>
</dbReference>
<evidence type="ECO:0000256" key="6">
    <source>
        <dbReference type="SAM" id="Phobius"/>
    </source>
</evidence>
<keyword evidence="6" id="KW-0472">Membrane</keyword>
<dbReference type="OrthoDB" id="9812068at2"/>
<dbReference type="Pfam" id="PF03572">
    <property type="entry name" value="Peptidase_S41"/>
    <property type="match status" value="1"/>
</dbReference>
<gene>
    <name evidence="8" type="ORF">F8C82_10270</name>
</gene>
<evidence type="ECO:0000259" key="7">
    <source>
        <dbReference type="PROSITE" id="PS50106"/>
    </source>
</evidence>
<evidence type="ECO:0000313" key="9">
    <source>
        <dbReference type="Proteomes" id="UP000484164"/>
    </source>
</evidence>
<dbReference type="PANTHER" id="PTHR32060:SF22">
    <property type="entry name" value="CARBOXYL-TERMINAL-PROCESSING PEPTIDASE 3, CHLOROPLASTIC"/>
    <property type="match status" value="1"/>
</dbReference>
<dbReference type="GO" id="GO:0006508">
    <property type="term" value="P:proteolysis"/>
    <property type="evidence" value="ECO:0007669"/>
    <property type="project" value="UniProtKB-KW"/>
</dbReference>
<feature type="domain" description="PDZ" evidence="7">
    <location>
        <begin position="249"/>
        <end position="333"/>
    </location>
</feature>
<dbReference type="GO" id="GO:0030288">
    <property type="term" value="C:outer membrane-bounded periplasmic space"/>
    <property type="evidence" value="ECO:0007669"/>
    <property type="project" value="TreeGrafter"/>
</dbReference>
<proteinExistence type="inferred from homology"/>